<dbReference type="Pfam" id="PF00701">
    <property type="entry name" value="DHDPS"/>
    <property type="match status" value="1"/>
</dbReference>
<keyword evidence="1 2" id="KW-0456">Lyase</keyword>
<dbReference type="SUPFAM" id="SSF51569">
    <property type="entry name" value="Aldolase"/>
    <property type="match status" value="1"/>
</dbReference>
<gene>
    <name evidence="3" type="ORF">OB236_13510</name>
</gene>
<evidence type="ECO:0000313" key="4">
    <source>
        <dbReference type="Proteomes" id="UP001652445"/>
    </source>
</evidence>
<dbReference type="PANTHER" id="PTHR42849:SF1">
    <property type="entry name" value="N-ACETYLNEURAMINATE LYASE"/>
    <property type="match status" value="1"/>
</dbReference>
<dbReference type="RefSeq" id="WP_262684445.1">
    <property type="nucleotide sequence ID" value="NZ_JAOQIO010000038.1"/>
</dbReference>
<reference evidence="3 4" key="1">
    <citation type="submission" date="2022-09" db="EMBL/GenBank/DDBJ databases">
        <authorList>
            <person name="Han X.L."/>
            <person name="Wang Q."/>
            <person name="Lu T."/>
        </authorList>
    </citation>
    <scope>NUCLEOTIDE SEQUENCE [LARGE SCALE GENOMIC DNA]</scope>
    <source>
        <strain evidence="3 4">WQ 127069</strain>
    </source>
</reference>
<dbReference type="InterPro" id="IPR002220">
    <property type="entry name" value="DapA-like"/>
</dbReference>
<evidence type="ECO:0000256" key="2">
    <source>
        <dbReference type="PIRNR" id="PIRNR001365"/>
    </source>
</evidence>
<keyword evidence="4" id="KW-1185">Reference proteome</keyword>
<evidence type="ECO:0000256" key="1">
    <source>
        <dbReference type="ARBA" id="ARBA00023239"/>
    </source>
</evidence>
<accession>A0ABT2UEU4</accession>
<comment type="caution">
    <text evidence="3">The sequence shown here is derived from an EMBL/GenBank/DDBJ whole genome shotgun (WGS) entry which is preliminary data.</text>
</comment>
<protein>
    <submittedName>
        <fullName evidence="3">Dihydrodipicolinate synthase family protein</fullName>
    </submittedName>
</protein>
<dbReference type="EMBL" id="JAOQIO010000038">
    <property type="protein sequence ID" value="MCU6793135.1"/>
    <property type="molecule type" value="Genomic_DNA"/>
</dbReference>
<sequence>MAATITGIIPALVTPFDKYGNLVKDSAEKLLEKYVEERADGLYMLGYTGEGRLMSVAERKEWTEIVLGINNGRIPVIVHVGYSNEEEALDLTRHATEAGAFAVSSVPLSNSATLQENVLYFKNLAEASDLPFYIYWNQEIIDNETGKRATAVKLVETMSQVRNFAGIKYTDSNFYYLERIRKYMPELNLLTGVDTMVQAGALLGADGAIGALQSVTCGHMRVMWDEYKAGNLEKAQKLQIQANNVYEMLDRPDVGVIPGIKVIMEHEGIPGLPKLPTPPLTDPVIIKQLLEVYESNIVNKVTANS</sequence>
<dbReference type="PANTHER" id="PTHR42849">
    <property type="entry name" value="N-ACETYLNEURAMINATE LYASE"/>
    <property type="match status" value="1"/>
</dbReference>
<dbReference type="PIRSF" id="PIRSF001365">
    <property type="entry name" value="DHDPS"/>
    <property type="match status" value="1"/>
</dbReference>
<dbReference type="SMART" id="SM01130">
    <property type="entry name" value="DHDPS"/>
    <property type="match status" value="1"/>
</dbReference>
<dbReference type="InterPro" id="IPR013785">
    <property type="entry name" value="Aldolase_TIM"/>
</dbReference>
<dbReference type="Gene3D" id="3.20.20.70">
    <property type="entry name" value="Aldolase class I"/>
    <property type="match status" value="1"/>
</dbReference>
<dbReference type="Proteomes" id="UP001652445">
    <property type="component" value="Unassembled WGS sequence"/>
</dbReference>
<evidence type="ECO:0000313" key="3">
    <source>
        <dbReference type="EMBL" id="MCU6793135.1"/>
    </source>
</evidence>
<proteinExistence type="inferred from homology"/>
<name>A0ABT2UEU4_9BACL</name>
<organism evidence="3 4">
    <name type="scientific">Paenibacillus baimaensis</name>
    <dbReference type="NCBI Taxonomy" id="2982185"/>
    <lineage>
        <taxon>Bacteria</taxon>
        <taxon>Bacillati</taxon>
        <taxon>Bacillota</taxon>
        <taxon>Bacilli</taxon>
        <taxon>Bacillales</taxon>
        <taxon>Paenibacillaceae</taxon>
        <taxon>Paenibacillus</taxon>
    </lineage>
</organism>
<dbReference type="PRINTS" id="PR00146">
    <property type="entry name" value="DHPICSNTHASE"/>
</dbReference>
<comment type="similarity">
    <text evidence="2">Belongs to the DapA family.</text>
</comment>